<feature type="transmembrane region" description="Helical" evidence="1">
    <location>
        <begin position="352"/>
        <end position="375"/>
    </location>
</feature>
<dbReference type="AlphaFoldDB" id="A0AA38X6L8"/>
<evidence type="ECO:0000256" key="1">
    <source>
        <dbReference type="SAM" id="Phobius"/>
    </source>
</evidence>
<gene>
    <name evidence="2" type="ORF">H2200_007821</name>
</gene>
<feature type="transmembrane region" description="Helical" evidence="1">
    <location>
        <begin position="387"/>
        <end position="405"/>
    </location>
</feature>
<keyword evidence="1" id="KW-0812">Transmembrane</keyword>
<dbReference type="EMBL" id="JAPDRK010000011">
    <property type="protein sequence ID" value="KAJ9607743.1"/>
    <property type="molecule type" value="Genomic_DNA"/>
</dbReference>
<sequence>MDPTEAMDLNARDTEYMGDKKPLACIDFTRIGPLEYSFDLAETSLNTVGDLSNLPAMGTRVLFLYQSRLYSTSRSCIQLNIESTTWQSLLTALMIPPVVVELLHDNNGCSWQHVSHCDDNRAAHGGDDEQSGPCAYHISFKTSHFELVYARHDFHSKRNLVLVMGDSLDLEIQRLASQLRGVPSVHVFHILLAVLSTWLEKLEQSRRSLDFDVMLLEQQTGFGKSFDNIQPPQQGRLSQLWRETAGAHSWIKSVVRHSKCAGEHFKFLAEALSRFQALQGCRDEILKQQILDAIGQYQSQQKSQAVQAEDLSWRIDTQWSVLVALLAKNDSDVTIAMAQDARTDGLLMRKMAAVSIIFLPATFLATFFSMVFFQVDVSGALSMNRNIWVYFASTSAMSLLIGLYFRFGRHCTSFALGALQKVQRKGTLPACEKVEKGIA</sequence>
<dbReference type="Gene3D" id="1.20.58.340">
    <property type="entry name" value="Magnesium transport protein CorA, transmembrane region"/>
    <property type="match status" value="1"/>
</dbReference>
<evidence type="ECO:0000313" key="3">
    <source>
        <dbReference type="Proteomes" id="UP001172673"/>
    </source>
</evidence>
<organism evidence="2 3">
    <name type="scientific">Cladophialophora chaetospira</name>
    <dbReference type="NCBI Taxonomy" id="386627"/>
    <lineage>
        <taxon>Eukaryota</taxon>
        <taxon>Fungi</taxon>
        <taxon>Dikarya</taxon>
        <taxon>Ascomycota</taxon>
        <taxon>Pezizomycotina</taxon>
        <taxon>Eurotiomycetes</taxon>
        <taxon>Chaetothyriomycetidae</taxon>
        <taxon>Chaetothyriales</taxon>
        <taxon>Herpotrichiellaceae</taxon>
        <taxon>Cladophialophora</taxon>
    </lineage>
</organism>
<evidence type="ECO:0000313" key="2">
    <source>
        <dbReference type="EMBL" id="KAJ9607743.1"/>
    </source>
</evidence>
<keyword evidence="1" id="KW-0472">Membrane</keyword>
<protein>
    <submittedName>
        <fullName evidence="2">Uncharacterized protein</fullName>
    </submittedName>
</protein>
<keyword evidence="3" id="KW-1185">Reference proteome</keyword>
<keyword evidence="1" id="KW-1133">Transmembrane helix</keyword>
<comment type="caution">
    <text evidence="2">The sequence shown here is derived from an EMBL/GenBank/DDBJ whole genome shotgun (WGS) entry which is preliminary data.</text>
</comment>
<dbReference type="Proteomes" id="UP001172673">
    <property type="component" value="Unassembled WGS sequence"/>
</dbReference>
<proteinExistence type="predicted"/>
<accession>A0AA38X6L8</accession>
<reference evidence="2" key="1">
    <citation type="submission" date="2022-10" db="EMBL/GenBank/DDBJ databases">
        <title>Culturing micro-colonial fungi from biological soil crusts in the Mojave desert and describing Neophaeococcomyces mojavensis, and introducing the new genera and species Taxawa tesnikishii.</title>
        <authorList>
            <person name="Kurbessoian T."/>
            <person name="Stajich J.E."/>
        </authorList>
    </citation>
    <scope>NUCLEOTIDE SEQUENCE</scope>
    <source>
        <strain evidence="2">TK_41</strain>
    </source>
</reference>
<name>A0AA38X6L8_9EURO</name>